<dbReference type="InterPro" id="IPR036291">
    <property type="entry name" value="NAD(P)-bd_dom_sf"/>
</dbReference>
<keyword evidence="4" id="KW-1185">Reference proteome</keyword>
<evidence type="ECO:0000313" key="4">
    <source>
        <dbReference type="Proteomes" id="UP000469215"/>
    </source>
</evidence>
<proteinExistence type="predicted"/>
<dbReference type="InterPro" id="IPR051603">
    <property type="entry name" value="Zinc-ADH_QOR/CCCR"/>
</dbReference>
<dbReference type="Proteomes" id="UP000469215">
    <property type="component" value="Unassembled WGS sequence"/>
</dbReference>
<evidence type="ECO:0000259" key="2">
    <source>
        <dbReference type="SMART" id="SM00829"/>
    </source>
</evidence>
<evidence type="ECO:0000313" key="3">
    <source>
        <dbReference type="EMBL" id="MYM19412.1"/>
    </source>
</evidence>
<dbReference type="PANTHER" id="PTHR44154">
    <property type="entry name" value="QUINONE OXIDOREDUCTASE"/>
    <property type="match status" value="1"/>
</dbReference>
<dbReference type="PANTHER" id="PTHR44154:SF1">
    <property type="entry name" value="QUINONE OXIDOREDUCTASE"/>
    <property type="match status" value="1"/>
</dbReference>
<dbReference type="Gene3D" id="3.90.180.10">
    <property type="entry name" value="Medium-chain alcohol dehydrogenases, catalytic domain"/>
    <property type="match status" value="1"/>
</dbReference>
<dbReference type="InterPro" id="IPR011032">
    <property type="entry name" value="GroES-like_sf"/>
</dbReference>
<dbReference type="Pfam" id="PF13602">
    <property type="entry name" value="ADH_zinc_N_2"/>
    <property type="match status" value="1"/>
</dbReference>
<protein>
    <submittedName>
        <fullName evidence="3">Zinc-binding dehydrogenase</fullName>
    </submittedName>
</protein>
<gene>
    <name evidence="3" type="ORF">GSY69_05365</name>
</gene>
<reference evidence="3 4" key="1">
    <citation type="submission" date="2020-01" db="EMBL/GenBank/DDBJ databases">
        <authorList>
            <person name="Deng T."/>
        </authorList>
    </citation>
    <scope>NUCLEOTIDE SEQUENCE [LARGE SCALE GENOMIC DNA]</scope>
    <source>
        <strain evidence="3 4">5221</strain>
    </source>
</reference>
<dbReference type="GO" id="GO:0016491">
    <property type="term" value="F:oxidoreductase activity"/>
    <property type="evidence" value="ECO:0007669"/>
    <property type="project" value="InterPro"/>
</dbReference>
<dbReference type="InterPro" id="IPR020843">
    <property type="entry name" value="ER"/>
</dbReference>
<sequence length="317" mass="31659">MIFGFESYGGPSAARFIEVDEPAPQPGHVLIEVEATAVNPGDIKVRSGQRQGAFPVAFPMAMGREAAGRVVAAPDGAFPPGTRVFGAAAAGFGTFAPRALLAAESVAEVPEGVSSAAAACVPVAVGTAYDALADLHLQRGQTLLVLGAGGGVGTAALQLAHSAGAHTVGVASESKRDVVEAAGAVFVRSGPGWPQRALAAAGIPDAVLDLVGGEALTAGAALGSDTRPAGAGDAIPFAQALRDMRLISAADPERAAQLGGSGIRRRRSAEVYAKLAALLASGALEVSIGRRFHFSQADRAVAAVEGGHAAGKVVVYM</sequence>
<dbReference type="InterPro" id="IPR013154">
    <property type="entry name" value="ADH-like_N"/>
</dbReference>
<keyword evidence="1" id="KW-0521">NADP</keyword>
<comment type="caution">
    <text evidence="3">The sequence shown here is derived from an EMBL/GenBank/DDBJ whole genome shotgun (WGS) entry which is preliminary data.</text>
</comment>
<dbReference type="Gene3D" id="3.40.50.720">
    <property type="entry name" value="NAD(P)-binding Rossmann-like Domain"/>
    <property type="match status" value="1"/>
</dbReference>
<name>A0A6N9H791_9MICO</name>
<dbReference type="SUPFAM" id="SSF50129">
    <property type="entry name" value="GroES-like"/>
    <property type="match status" value="1"/>
</dbReference>
<dbReference type="SMART" id="SM00829">
    <property type="entry name" value="PKS_ER"/>
    <property type="match status" value="1"/>
</dbReference>
<organism evidence="3 4">
    <name type="scientific">Brevibacterium rongguiense</name>
    <dbReference type="NCBI Taxonomy" id="2695267"/>
    <lineage>
        <taxon>Bacteria</taxon>
        <taxon>Bacillati</taxon>
        <taxon>Actinomycetota</taxon>
        <taxon>Actinomycetes</taxon>
        <taxon>Micrococcales</taxon>
        <taxon>Brevibacteriaceae</taxon>
        <taxon>Brevibacterium</taxon>
    </lineage>
</organism>
<dbReference type="EMBL" id="WWEQ01000015">
    <property type="protein sequence ID" value="MYM19412.1"/>
    <property type="molecule type" value="Genomic_DNA"/>
</dbReference>
<dbReference type="SUPFAM" id="SSF51735">
    <property type="entry name" value="NAD(P)-binding Rossmann-fold domains"/>
    <property type="match status" value="1"/>
</dbReference>
<dbReference type="AlphaFoldDB" id="A0A6N9H791"/>
<evidence type="ECO:0000256" key="1">
    <source>
        <dbReference type="ARBA" id="ARBA00022857"/>
    </source>
</evidence>
<feature type="domain" description="Enoyl reductase (ER)" evidence="2">
    <location>
        <begin position="9"/>
        <end position="315"/>
    </location>
</feature>
<accession>A0A6N9H791</accession>
<dbReference type="Pfam" id="PF08240">
    <property type="entry name" value="ADH_N"/>
    <property type="match status" value="1"/>
</dbReference>